<sequence length="365" mass="41576">MNLTPVRQFRGIEIFAFTFCSTITLGVAFLPYVADEEIRSAWLKVIVAVFPYLLLAFLIKVFCSKYDSYDLFKELKQSMWKWLYAVIGIYFLASTIASIVWGVEGLGLMTSTYLLRNTERWIPMLLFIVVSAIGVLYGITAITRFVVSLIFLEAVVLLTIIYLGFSDYFKWVYIPPVWSTDVWTFLKSSLSDMARYAGVVALLGFLPYVQKGTSVWKPISLALLGIMVIFASLSIVVLGTFGFEQSLRLLSPATALVQSTSTRTGVFERLDLYFIGVWLIAYYKIMIIQTWFAVFLVERIFSIQRRVLLVIGVHAFIFIITLFTESFVNVAWVYVGYNQLIYSLFVPIVLLLYLIVKKGAHGNNK</sequence>
<accession>A0A1S2LQ51</accession>
<keyword evidence="7 8" id="KW-0472">Membrane</keyword>
<evidence type="ECO:0000313" key="9">
    <source>
        <dbReference type="EMBL" id="OIJ14601.1"/>
    </source>
</evidence>
<feature type="transmembrane region" description="Helical" evidence="8">
    <location>
        <begin position="40"/>
        <end position="62"/>
    </location>
</feature>
<evidence type="ECO:0000256" key="5">
    <source>
        <dbReference type="ARBA" id="ARBA00022692"/>
    </source>
</evidence>
<comment type="caution">
    <text evidence="9">The sequence shown here is derived from an EMBL/GenBank/DDBJ whole genome shotgun (WGS) entry which is preliminary data.</text>
</comment>
<feature type="transmembrane region" description="Helical" evidence="8">
    <location>
        <begin position="221"/>
        <end position="243"/>
    </location>
</feature>
<feature type="transmembrane region" description="Helical" evidence="8">
    <location>
        <begin position="340"/>
        <end position="356"/>
    </location>
</feature>
<reference evidence="9 10" key="1">
    <citation type="submission" date="2016-10" db="EMBL/GenBank/DDBJ databases">
        <title>Draft genome sequences of four alkaliphilic bacteria belonging to the Anaerobacillus genus.</title>
        <authorList>
            <person name="Bassil N.M."/>
            <person name="Lloyd J.R."/>
        </authorList>
    </citation>
    <scope>NUCLEOTIDE SEQUENCE [LARGE SCALE GENOMIC DNA]</scope>
    <source>
        <strain evidence="9 10">DSM 15340</strain>
    </source>
</reference>
<feature type="transmembrane region" description="Helical" evidence="8">
    <location>
        <begin position="307"/>
        <end position="334"/>
    </location>
</feature>
<dbReference type="GO" id="GO:0016020">
    <property type="term" value="C:membrane"/>
    <property type="evidence" value="ECO:0007669"/>
    <property type="project" value="UniProtKB-SubCell"/>
</dbReference>
<evidence type="ECO:0000256" key="8">
    <source>
        <dbReference type="SAM" id="Phobius"/>
    </source>
</evidence>
<dbReference type="Proteomes" id="UP000180098">
    <property type="component" value="Unassembled WGS sequence"/>
</dbReference>
<keyword evidence="5 8" id="KW-0812">Transmembrane</keyword>
<feature type="transmembrane region" description="Helical" evidence="8">
    <location>
        <begin position="272"/>
        <end position="295"/>
    </location>
</feature>
<evidence type="ECO:0000256" key="2">
    <source>
        <dbReference type="ARBA" id="ARBA00007998"/>
    </source>
</evidence>
<keyword evidence="4" id="KW-0309">Germination</keyword>
<dbReference type="AlphaFoldDB" id="A0A1S2LQ51"/>
<comment type="subcellular location">
    <subcellularLocation>
        <location evidence="1">Membrane</location>
        <topology evidence="1">Multi-pass membrane protein</topology>
    </subcellularLocation>
</comment>
<dbReference type="EMBL" id="MLQQ01000005">
    <property type="protein sequence ID" value="OIJ14601.1"/>
    <property type="molecule type" value="Genomic_DNA"/>
</dbReference>
<protein>
    <submittedName>
        <fullName evidence="9">Uncharacterized protein</fullName>
    </submittedName>
</protein>
<evidence type="ECO:0000313" key="10">
    <source>
        <dbReference type="Proteomes" id="UP000180098"/>
    </source>
</evidence>
<evidence type="ECO:0000256" key="4">
    <source>
        <dbReference type="ARBA" id="ARBA00022544"/>
    </source>
</evidence>
<keyword evidence="3" id="KW-0813">Transport</keyword>
<keyword evidence="6 8" id="KW-1133">Transmembrane helix</keyword>
<organism evidence="9 10">
    <name type="scientific">Anaerobacillus arseniciselenatis</name>
    <dbReference type="NCBI Taxonomy" id="85682"/>
    <lineage>
        <taxon>Bacteria</taxon>
        <taxon>Bacillati</taxon>
        <taxon>Bacillota</taxon>
        <taxon>Bacilli</taxon>
        <taxon>Bacillales</taxon>
        <taxon>Bacillaceae</taxon>
        <taxon>Anaerobacillus</taxon>
    </lineage>
</organism>
<proteinExistence type="inferred from homology"/>
<dbReference type="GO" id="GO:0009847">
    <property type="term" value="P:spore germination"/>
    <property type="evidence" value="ECO:0007669"/>
    <property type="project" value="InterPro"/>
</dbReference>
<feature type="transmembrane region" description="Helical" evidence="8">
    <location>
        <begin position="82"/>
        <end position="101"/>
    </location>
</feature>
<comment type="similarity">
    <text evidence="2">Belongs to the amino acid-polyamine-organocation (APC) superfamily. Spore germination protein (SGP) (TC 2.A.3.9) family.</text>
</comment>
<evidence type="ECO:0000256" key="1">
    <source>
        <dbReference type="ARBA" id="ARBA00004141"/>
    </source>
</evidence>
<feature type="transmembrane region" description="Helical" evidence="8">
    <location>
        <begin position="193"/>
        <end position="209"/>
    </location>
</feature>
<dbReference type="OrthoDB" id="2821253at2"/>
<feature type="transmembrane region" description="Helical" evidence="8">
    <location>
        <begin position="121"/>
        <end position="139"/>
    </location>
</feature>
<feature type="transmembrane region" description="Helical" evidence="8">
    <location>
        <begin position="146"/>
        <end position="165"/>
    </location>
</feature>
<name>A0A1S2LQ51_9BACI</name>
<gene>
    <name evidence="9" type="ORF">BKP35_06010</name>
</gene>
<keyword evidence="10" id="KW-1185">Reference proteome</keyword>
<evidence type="ECO:0000256" key="7">
    <source>
        <dbReference type="ARBA" id="ARBA00023136"/>
    </source>
</evidence>
<dbReference type="InterPro" id="IPR004761">
    <property type="entry name" value="Spore_GerAB"/>
</dbReference>
<dbReference type="RefSeq" id="WP_071312482.1">
    <property type="nucleotide sequence ID" value="NZ_MLQQ01000005.1"/>
</dbReference>
<evidence type="ECO:0000256" key="3">
    <source>
        <dbReference type="ARBA" id="ARBA00022448"/>
    </source>
</evidence>
<dbReference type="PANTHER" id="PTHR34975">
    <property type="entry name" value="SPORE GERMINATION PROTEIN A2"/>
    <property type="match status" value="1"/>
</dbReference>
<feature type="transmembrane region" description="Helical" evidence="8">
    <location>
        <begin position="12"/>
        <end position="34"/>
    </location>
</feature>
<evidence type="ECO:0000256" key="6">
    <source>
        <dbReference type="ARBA" id="ARBA00022989"/>
    </source>
</evidence>
<dbReference type="PANTHER" id="PTHR34975:SF2">
    <property type="entry name" value="SPORE GERMINATION PROTEIN A2"/>
    <property type="match status" value="1"/>
</dbReference>
<dbReference type="Pfam" id="PF03845">
    <property type="entry name" value="Spore_permease"/>
    <property type="match status" value="1"/>
</dbReference>